<dbReference type="EMBL" id="JBBPBM010000003">
    <property type="protein sequence ID" value="KAK8593892.1"/>
    <property type="molecule type" value="Genomic_DNA"/>
</dbReference>
<dbReference type="PANTHER" id="PTHR32285:SF157">
    <property type="entry name" value="PROTEIN TRICHOME BIREFRINGENCE-LIKE 30"/>
    <property type="match status" value="1"/>
</dbReference>
<comment type="caution">
    <text evidence="3">The sequence shown here is derived from an EMBL/GenBank/DDBJ whole genome shotgun (WGS) entry which is preliminary data.</text>
</comment>
<dbReference type="InterPro" id="IPR026057">
    <property type="entry name" value="TBL_C"/>
</dbReference>
<keyword evidence="4" id="KW-1185">Reference proteome</keyword>
<proteinExistence type="inferred from homology"/>
<comment type="similarity">
    <text evidence="1">Belongs to the PC-esterase family. TBL subfamily.</text>
</comment>
<accession>A0ABR2G5E5</accession>
<dbReference type="PANTHER" id="PTHR32285">
    <property type="entry name" value="PROTEIN TRICHOME BIREFRINGENCE-LIKE 9-RELATED"/>
    <property type="match status" value="1"/>
</dbReference>
<dbReference type="Proteomes" id="UP001472677">
    <property type="component" value="Unassembled WGS sequence"/>
</dbReference>
<dbReference type="Pfam" id="PF13839">
    <property type="entry name" value="PC-Esterase"/>
    <property type="match status" value="1"/>
</dbReference>
<feature type="domain" description="Trichome birefringence-like C-terminal" evidence="2">
    <location>
        <begin position="46"/>
        <end position="143"/>
    </location>
</feature>
<evidence type="ECO:0000259" key="2">
    <source>
        <dbReference type="Pfam" id="PF13839"/>
    </source>
</evidence>
<gene>
    <name evidence="3" type="ORF">V6N12_045965</name>
</gene>
<sequence>MKLSTIITIYKPHASIFWPVSINWTAVNVIRSMKTGALIGITHMIKCSNETTLTPYMSTFDVGRNRQLFSTAVYVIRSMKILVHFVNLTRLSEYRKDAHTSIHGAPGGKLLNQEQKSDPSRYADCLHWCLPGLPDTWNVLLYTLIVHQT</sequence>
<name>A0ABR2G5E5_9ROSI</name>
<dbReference type="InterPro" id="IPR029962">
    <property type="entry name" value="TBL"/>
</dbReference>
<protein>
    <recommendedName>
        <fullName evidence="2">Trichome birefringence-like C-terminal domain-containing protein</fullName>
    </recommendedName>
</protein>
<reference evidence="3 4" key="1">
    <citation type="journal article" date="2024" name="G3 (Bethesda)">
        <title>Genome assembly of Hibiscus sabdariffa L. provides insights into metabolisms of medicinal natural products.</title>
        <authorList>
            <person name="Kim T."/>
        </authorList>
    </citation>
    <scope>NUCLEOTIDE SEQUENCE [LARGE SCALE GENOMIC DNA]</scope>
    <source>
        <strain evidence="3">TK-2024</strain>
        <tissue evidence="3">Old leaves</tissue>
    </source>
</reference>
<evidence type="ECO:0000313" key="3">
    <source>
        <dbReference type="EMBL" id="KAK8593892.1"/>
    </source>
</evidence>
<evidence type="ECO:0000256" key="1">
    <source>
        <dbReference type="ARBA" id="ARBA00007727"/>
    </source>
</evidence>
<evidence type="ECO:0000313" key="4">
    <source>
        <dbReference type="Proteomes" id="UP001472677"/>
    </source>
</evidence>
<organism evidence="3 4">
    <name type="scientific">Hibiscus sabdariffa</name>
    <name type="common">roselle</name>
    <dbReference type="NCBI Taxonomy" id="183260"/>
    <lineage>
        <taxon>Eukaryota</taxon>
        <taxon>Viridiplantae</taxon>
        <taxon>Streptophyta</taxon>
        <taxon>Embryophyta</taxon>
        <taxon>Tracheophyta</taxon>
        <taxon>Spermatophyta</taxon>
        <taxon>Magnoliopsida</taxon>
        <taxon>eudicotyledons</taxon>
        <taxon>Gunneridae</taxon>
        <taxon>Pentapetalae</taxon>
        <taxon>rosids</taxon>
        <taxon>malvids</taxon>
        <taxon>Malvales</taxon>
        <taxon>Malvaceae</taxon>
        <taxon>Malvoideae</taxon>
        <taxon>Hibiscus</taxon>
    </lineage>
</organism>